<dbReference type="HOGENOM" id="CLU_3195305_0_0_10"/>
<dbReference type="Proteomes" id="UP000001227">
    <property type="component" value="Chromosome"/>
</dbReference>
<dbReference type="EMBL" id="CP001102">
    <property type="protein sequence ID" value="ACP21099.1"/>
    <property type="molecule type" value="Genomic_DNA"/>
</dbReference>
<dbReference type="AlphaFoldDB" id="C3L458"/>
<reference evidence="1 2" key="1">
    <citation type="journal article" date="2010" name="J. Bacteriol.">
        <title>The genome of the amoeba symbiont 'Candidatus Amoebophilus asiaticus' reveals common mechanisms for host cell interaction among amoeba-associated bacteria.</title>
        <authorList>
            <person name="Schmitz-Esser S."/>
            <person name="Tischler P."/>
            <person name="Arnold R."/>
            <person name="Montanaro J."/>
            <person name="Wagner M."/>
            <person name="Rattei T."/>
            <person name="Horn M."/>
        </authorList>
    </citation>
    <scope>NUCLEOTIDE SEQUENCE [LARGE SCALE GENOMIC DNA]</scope>
    <source>
        <strain evidence="1 2">5a2</strain>
    </source>
</reference>
<dbReference type="KEGG" id="aas:Aasi_1861"/>
<evidence type="ECO:0000313" key="2">
    <source>
        <dbReference type="Proteomes" id="UP000001227"/>
    </source>
</evidence>
<protein>
    <submittedName>
        <fullName evidence="1">Uncharacterized protein</fullName>
    </submittedName>
</protein>
<evidence type="ECO:0000313" key="1">
    <source>
        <dbReference type="EMBL" id="ACP21099.1"/>
    </source>
</evidence>
<gene>
    <name evidence="1" type="ordered locus">Aasi_1861</name>
</gene>
<accession>C3L458</accession>
<proteinExistence type="predicted"/>
<organism evidence="1 2">
    <name type="scientific">Amoebophilus asiaticus (strain 5a2)</name>
    <dbReference type="NCBI Taxonomy" id="452471"/>
    <lineage>
        <taxon>Bacteria</taxon>
        <taxon>Pseudomonadati</taxon>
        <taxon>Bacteroidota</taxon>
        <taxon>Cytophagia</taxon>
        <taxon>Cytophagales</taxon>
        <taxon>Amoebophilaceae</taxon>
        <taxon>Candidatus Amoebophilus</taxon>
    </lineage>
</organism>
<keyword evidence="2" id="KW-1185">Reference proteome</keyword>
<sequence length="45" mass="4992">MAIDRGAMGEKSSAFSPKYYSLHQGTKHMANATLSYILLKIYTVP</sequence>
<name>C3L458_AMOA5</name>